<keyword evidence="1" id="KW-1133">Transmembrane helix</keyword>
<keyword evidence="1" id="KW-0812">Transmembrane</keyword>
<organism evidence="2 3">
    <name type="scientific">Terrapene triunguis</name>
    <name type="common">Three-toed box turtle</name>
    <dbReference type="NCBI Taxonomy" id="2587831"/>
    <lineage>
        <taxon>Eukaryota</taxon>
        <taxon>Metazoa</taxon>
        <taxon>Chordata</taxon>
        <taxon>Craniata</taxon>
        <taxon>Vertebrata</taxon>
        <taxon>Euteleostomi</taxon>
        <taxon>Archelosauria</taxon>
        <taxon>Testudinata</taxon>
        <taxon>Testudines</taxon>
        <taxon>Cryptodira</taxon>
        <taxon>Durocryptodira</taxon>
        <taxon>Testudinoidea</taxon>
        <taxon>Emydidae</taxon>
        <taxon>Terrapene</taxon>
    </lineage>
</organism>
<reference evidence="2" key="1">
    <citation type="submission" date="2025-08" db="UniProtKB">
        <authorList>
            <consortium name="Ensembl"/>
        </authorList>
    </citation>
    <scope>IDENTIFICATION</scope>
</reference>
<name>A0A674IYZ4_9SAUR</name>
<reference evidence="2" key="2">
    <citation type="submission" date="2025-09" db="UniProtKB">
        <authorList>
            <consortium name="Ensembl"/>
        </authorList>
    </citation>
    <scope>IDENTIFICATION</scope>
</reference>
<dbReference type="Ensembl" id="ENSTMTT00000014050.1">
    <property type="protein sequence ID" value="ENSTMTP00000013578.1"/>
    <property type="gene ID" value="ENSTMTG00000009865.1"/>
</dbReference>
<protein>
    <submittedName>
        <fullName evidence="2">Uncharacterized protein</fullName>
    </submittedName>
</protein>
<proteinExistence type="predicted"/>
<dbReference type="InParanoid" id="A0A674IYZ4"/>
<evidence type="ECO:0000313" key="3">
    <source>
        <dbReference type="Proteomes" id="UP000472274"/>
    </source>
</evidence>
<feature type="transmembrane region" description="Helical" evidence="1">
    <location>
        <begin position="56"/>
        <end position="79"/>
    </location>
</feature>
<keyword evidence="3" id="KW-1185">Reference proteome</keyword>
<evidence type="ECO:0000256" key="1">
    <source>
        <dbReference type="SAM" id="Phobius"/>
    </source>
</evidence>
<keyword evidence="1" id="KW-0472">Membrane</keyword>
<dbReference type="Proteomes" id="UP000472274">
    <property type="component" value="Unplaced"/>
</dbReference>
<feature type="transmembrane region" description="Helical" evidence="1">
    <location>
        <begin position="20"/>
        <end position="44"/>
    </location>
</feature>
<dbReference type="AlphaFoldDB" id="A0A674IYZ4"/>
<sequence>DSSSGDAPKQSCQAHARMGLVLGVTPCIVSPLAGNSWKAAIFCLRSSTLRCIVPSLLFFFVFLSVSVFFLLLICTYGQLCILVHTPLSASCAIRASHD</sequence>
<accession>A0A674IYZ4</accession>
<evidence type="ECO:0000313" key="2">
    <source>
        <dbReference type="Ensembl" id="ENSTMTP00000013578.1"/>
    </source>
</evidence>